<keyword evidence="2" id="KW-0805">Transcription regulation</keyword>
<evidence type="ECO:0000256" key="1">
    <source>
        <dbReference type="ARBA" id="ARBA00007692"/>
    </source>
</evidence>
<evidence type="ECO:0000256" key="2">
    <source>
        <dbReference type="ARBA" id="ARBA00022472"/>
    </source>
</evidence>
<evidence type="ECO:0000313" key="6">
    <source>
        <dbReference type="Proteomes" id="UP001054857"/>
    </source>
</evidence>
<name>A0AAD3DYS7_9CHLO</name>
<feature type="compositionally biased region" description="Polar residues" evidence="4">
    <location>
        <begin position="135"/>
        <end position="159"/>
    </location>
</feature>
<keyword evidence="3" id="KW-0809">Transit peptide</keyword>
<gene>
    <name evidence="5" type="ORF">Agub_g11324</name>
</gene>
<feature type="region of interest" description="Disordered" evidence="4">
    <location>
        <begin position="128"/>
        <end position="159"/>
    </location>
</feature>
<protein>
    <recommendedName>
        <fullName evidence="7">Mitochondrial transcription termination factor</fullName>
    </recommendedName>
</protein>
<keyword evidence="6" id="KW-1185">Reference proteome</keyword>
<accession>A0AAD3DYS7</accession>
<dbReference type="AlphaFoldDB" id="A0AAD3DYS7"/>
<proteinExistence type="inferred from homology"/>
<dbReference type="GO" id="GO:0006353">
    <property type="term" value="P:DNA-templated transcription termination"/>
    <property type="evidence" value="ECO:0007669"/>
    <property type="project" value="UniProtKB-KW"/>
</dbReference>
<dbReference type="Pfam" id="PF02536">
    <property type="entry name" value="mTERF"/>
    <property type="match status" value="1"/>
</dbReference>
<dbReference type="Gene3D" id="1.25.70.10">
    <property type="entry name" value="Transcription termination factor 3, mitochondrial"/>
    <property type="match status" value="1"/>
</dbReference>
<dbReference type="Proteomes" id="UP001054857">
    <property type="component" value="Unassembled WGS sequence"/>
</dbReference>
<evidence type="ECO:0000256" key="4">
    <source>
        <dbReference type="SAM" id="MobiDB-lite"/>
    </source>
</evidence>
<evidence type="ECO:0000256" key="3">
    <source>
        <dbReference type="ARBA" id="ARBA00022946"/>
    </source>
</evidence>
<sequence>GIYKCIVQELMARVNTCTAVVTRKAAPRFRFHKAGLPKAKLTPSDTVERSPPNALLTDLGNQELTACNVNFLRRTFKAHLVEELLRVQPEVLTAGLTEWHLFLTGYGLTDEDIWKILRYSPQLLRRGPGGDASGLGTSNATSGKEGYNSNPTQETPASTAVANTPYNAGAAIMFLKSYGWTDEDITQRVLACYPEVLTATPEELQASVDFLRSRSFDEAAIRRLVLTCPLLLVAPVTDPDLFPLIDRIRASAHNKYVISGSYHV</sequence>
<dbReference type="InterPro" id="IPR038538">
    <property type="entry name" value="MTERF_sf"/>
</dbReference>
<keyword evidence="2" id="KW-0804">Transcription</keyword>
<evidence type="ECO:0008006" key="7">
    <source>
        <dbReference type="Google" id="ProtNLM"/>
    </source>
</evidence>
<comment type="similarity">
    <text evidence="1">Belongs to the mTERF family.</text>
</comment>
<reference evidence="5 6" key="1">
    <citation type="journal article" date="2021" name="Sci. Rep.">
        <title>Genome sequencing of the multicellular alga Astrephomene provides insights into convergent evolution of germ-soma differentiation.</title>
        <authorList>
            <person name="Yamashita S."/>
            <person name="Yamamoto K."/>
            <person name="Matsuzaki R."/>
            <person name="Suzuki S."/>
            <person name="Yamaguchi H."/>
            <person name="Hirooka S."/>
            <person name="Minakuchi Y."/>
            <person name="Miyagishima S."/>
            <person name="Kawachi M."/>
            <person name="Toyoda A."/>
            <person name="Nozaki H."/>
        </authorList>
    </citation>
    <scope>NUCLEOTIDE SEQUENCE [LARGE SCALE GENOMIC DNA]</scope>
    <source>
        <strain evidence="5 6">NIES-4017</strain>
    </source>
</reference>
<comment type="caution">
    <text evidence="5">The sequence shown here is derived from an EMBL/GenBank/DDBJ whole genome shotgun (WGS) entry which is preliminary data.</text>
</comment>
<dbReference type="InterPro" id="IPR003690">
    <property type="entry name" value="MTERF"/>
</dbReference>
<organism evidence="5 6">
    <name type="scientific">Astrephomene gubernaculifera</name>
    <dbReference type="NCBI Taxonomy" id="47775"/>
    <lineage>
        <taxon>Eukaryota</taxon>
        <taxon>Viridiplantae</taxon>
        <taxon>Chlorophyta</taxon>
        <taxon>core chlorophytes</taxon>
        <taxon>Chlorophyceae</taxon>
        <taxon>CS clade</taxon>
        <taxon>Chlamydomonadales</taxon>
        <taxon>Astrephomenaceae</taxon>
        <taxon>Astrephomene</taxon>
    </lineage>
</organism>
<dbReference type="GO" id="GO:0003676">
    <property type="term" value="F:nucleic acid binding"/>
    <property type="evidence" value="ECO:0007669"/>
    <property type="project" value="InterPro"/>
</dbReference>
<keyword evidence="2" id="KW-0806">Transcription termination</keyword>
<dbReference type="EMBL" id="BMAR01000029">
    <property type="protein sequence ID" value="GFR49302.1"/>
    <property type="molecule type" value="Genomic_DNA"/>
</dbReference>
<evidence type="ECO:0000313" key="5">
    <source>
        <dbReference type="EMBL" id="GFR49302.1"/>
    </source>
</evidence>
<feature type="non-terminal residue" evidence="5">
    <location>
        <position position="264"/>
    </location>
</feature>